<dbReference type="Proteomes" id="UP000681722">
    <property type="component" value="Unassembled WGS sequence"/>
</dbReference>
<feature type="transmembrane region" description="Helical" evidence="1">
    <location>
        <begin position="28"/>
        <end position="48"/>
    </location>
</feature>
<dbReference type="AlphaFoldDB" id="A0A814PYR1"/>
<keyword evidence="1" id="KW-0472">Membrane</keyword>
<keyword evidence="4" id="KW-1185">Reference proteome</keyword>
<dbReference type="OrthoDB" id="10037692at2759"/>
<proteinExistence type="predicted"/>
<protein>
    <submittedName>
        <fullName evidence="2">Uncharacterized protein</fullName>
    </submittedName>
</protein>
<gene>
    <name evidence="2" type="ORF">GPM918_LOCUS19316</name>
    <name evidence="3" type="ORF">SRO942_LOCUS19313</name>
</gene>
<evidence type="ECO:0000313" key="2">
    <source>
        <dbReference type="EMBL" id="CAF1112836.1"/>
    </source>
</evidence>
<name>A0A814PYR1_9BILA</name>
<reference evidence="2" key="1">
    <citation type="submission" date="2021-02" db="EMBL/GenBank/DDBJ databases">
        <authorList>
            <person name="Nowell W R."/>
        </authorList>
    </citation>
    <scope>NUCLEOTIDE SEQUENCE</scope>
</reference>
<evidence type="ECO:0000313" key="3">
    <source>
        <dbReference type="EMBL" id="CAF3877048.1"/>
    </source>
</evidence>
<keyword evidence="1" id="KW-0812">Transmembrane</keyword>
<accession>A0A814PYR1</accession>
<dbReference type="EMBL" id="CAJNOQ010005821">
    <property type="protein sequence ID" value="CAF1112836.1"/>
    <property type="molecule type" value="Genomic_DNA"/>
</dbReference>
<evidence type="ECO:0000313" key="4">
    <source>
        <dbReference type="Proteomes" id="UP000663829"/>
    </source>
</evidence>
<dbReference type="Proteomes" id="UP000663829">
    <property type="component" value="Unassembled WGS sequence"/>
</dbReference>
<sequence>MECININYFFQSKALFRSIDLYLKNMRLLVGFVVVTYAISCAICIPVADENSRILLNPANLQSIWPQLQLLLGGDKLQQLEDQLTTLVLNAIENHAGVQTLAQQMQNLVGQFLPQAALQRIDFEQGARDAMDVILSLLPTVVSILGSFLGKREIGDERLNAQQLLATLPADKIAKLVQAFLNANHDKVTKVLEKIRELLEQFFPQYNGRIDFNSLAGTVFNTLMENIPGLANGLSSFFGIGK</sequence>
<comment type="caution">
    <text evidence="2">The sequence shown here is derived from an EMBL/GenBank/DDBJ whole genome shotgun (WGS) entry which is preliminary data.</text>
</comment>
<evidence type="ECO:0000256" key="1">
    <source>
        <dbReference type="SAM" id="Phobius"/>
    </source>
</evidence>
<dbReference type="EMBL" id="CAJOBC010005821">
    <property type="protein sequence ID" value="CAF3877048.1"/>
    <property type="molecule type" value="Genomic_DNA"/>
</dbReference>
<organism evidence="2 4">
    <name type="scientific">Didymodactylos carnosus</name>
    <dbReference type="NCBI Taxonomy" id="1234261"/>
    <lineage>
        <taxon>Eukaryota</taxon>
        <taxon>Metazoa</taxon>
        <taxon>Spiralia</taxon>
        <taxon>Gnathifera</taxon>
        <taxon>Rotifera</taxon>
        <taxon>Eurotatoria</taxon>
        <taxon>Bdelloidea</taxon>
        <taxon>Philodinida</taxon>
        <taxon>Philodinidae</taxon>
        <taxon>Didymodactylos</taxon>
    </lineage>
</organism>
<keyword evidence="1" id="KW-1133">Transmembrane helix</keyword>